<keyword evidence="6" id="KW-0732">Signal</keyword>
<feature type="compositionally biased region" description="Basic and acidic residues" evidence="10">
    <location>
        <begin position="1604"/>
        <end position="1615"/>
    </location>
</feature>
<dbReference type="InterPro" id="IPR003591">
    <property type="entry name" value="Leu-rich_rpt_typical-subtyp"/>
</dbReference>
<dbReference type="InterPro" id="IPR001611">
    <property type="entry name" value="Leu-rich_rpt"/>
</dbReference>
<gene>
    <name evidence="15" type="ORF">CRM22_007445</name>
</gene>
<dbReference type="PROSITE" id="PS01185">
    <property type="entry name" value="CTCK_1"/>
    <property type="match status" value="1"/>
</dbReference>
<dbReference type="SMART" id="SM00369">
    <property type="entry name" value="LRR_TYP"/>
    <property type="match status" value="18"/>
</dbReference>
<name>A0A4S2LMR5_OPIFE</name>
<feature type="domain" description="EGF-like" evidence="14">
    <location>
        <begin position="1166"/>
        <end position="1204"/>
    </location>
</feature>
<dbReference type="InterPro" id="IPR018097">
    <property type="entry name" value="EGF_Ca-bd_CS"/>
</dbReference>
<dbReference type="SMART" id="SM00041">
    <property type="entry name" value="CT"/>
    <property type="match status" value="1"/>
</dbReference>
<evidence type="ECO:0000256" key="8">
    <source>
        <dbReference type="ARBA" id="ARBA00023157"/>
    </source>
</evidence>
<evidence type="ECO:0000256" key="5">
    <source>
        <dbReference type="ARBA" id="ARBA00022614"/>
    </source>
</evidence>
<keyword evidence="7" id="KW-0677">Repeat</keyword>
<dbReference type="Gene3D" id="3.80.10.10">
    <property type="entry name" value="Ribonuclease Inhibitor"/>
    <property type="match status" value="5"/>
</dbReference>
<comment type="caution">
    <text evidence="15">The sequence shown here is derived from an EMBL/GenBank/DDBJ whole genome shotgun (WGS) entry which is preliminary data.</text>
</comment>
<feature type="disulfide bond" evidence="9">
    <location>
        <begin position="1154"/>
        <end position="1163"/>
    </location>
</feature>
<dbReference type="Pfam" id="PF13855">
    <property type="entry name" value="LRR_8"/>
    <property type="match status" value="6"/>
</dbReference>
<dbReference type="SUPFAM" id="SSF52058">
    <property type="entry name" value="L domain-like"/>
    <property type="match status" value="3"/>
</dbReference>
<protein>
    <recommendedName>
        <fullName evidence="17">Protein slit</fullName>
    </recommendedName>
</protein>
<dbReference type="InterPro" id="IPR000483">
    <property type="entry name" value="Cys-rich_flank_reg_C"/>
</dbReference>
<evidence type="ECO:0000256" key="4">
    <source>
        <dbReference type="ARBA" id="ARBA00022536"/>
    </source>
</evidence>
<dbReference type="SMART" id="SM00013">
    <property type="entry name" value="LRRNT"/>
    <property type="match status" value="4"/>
</dbReference>
<dbReference type="Pfam" id="PF01462">
    <property type="entry name" value="LRRNT"/>
    <property type="match status" value="1"/>
</dbReference>
<keyword evidence="8 9" id="KW-1015">Disulfide bond</keyword>
<feature type="disulfide bond" evidence="9">
    <location>
        <begin position="1194"/>
        <end position="1203"/>
    </location>
</feature>
<dbReference type="Proteomes" id="UP000308267">
    <property type="component" value="Unassembled WGS sequence"/>
</dbReference>
<dbReference type="Gene3D" id="2.10.25.10">
    <property type="entry name" value="Laminin"/>
    <property type="match status" value="6"/>
</dbReference>
<dbReference type="Pfam" id="PF01463">
    <property type="entry name" value="LRRCT"/>
    <property type="match status" value="2"/>
</dbReference>
<dbReference type="SUPFAM" id="SSF49899">
    <property type="entry name" value="Concanavalin A-like lectins/glucanases"/>
    <property type="match status" value="1"/>
</dbReference>
<dbReference type="Pfam" id="PF00008">
    <property type="entry name" value="EGF"/>
    <property type="match status" value="4"/>
</dbReference>
<evidence type="ECO:0000259" key="14">
    <source>
        <dbReference type="PROSITE" id="PS50026"/>
    </source>
</evidence>
<dbReference type="PROSITE" id="PS00022">
    <property type="entry name" value="EGF_1"/>
    <property type="match status" value="6"/>
</dbReference>
<dbReference type="CDD" id="cd00110">
    <property type="entry name" value="LamG"/>
    <property type="match status" value="1"/>
</dbReference>
<feature type="disulfide bond" evidence="9">
    <location>
        <begin position="1272"/>
        <end position="1281"/>
    </location>
</feature>
<keyword evidence="5" id="KW-0433">Leucine-rich repeat</keyword>
<evidence type="ECO:0000256" key="11">
    <source>
        <dbReference type="SAM" id="Phobius"/>
    </source>
</evidence>
<keyword evidence="3" id="KW-0964">Secreted</keyword>
<dbReference type="FunFam" id="3.80.10.10:FF:000002">
    <property type="entry name" value="Slit guidance ligand 2"/>
    <property type="match status" value="4"/>
</dbReference>
<feature type="disulfide bond" evidence="9">
    <location>
        <begin position="1232"/>
        <end position="1241"/>
    </location>
</feature>
<evidence type="ECO:0000313" key="15">
    <source>
        <dbReference type="EMBL" id="TGZ62429.1"/>
    </source>
</evidence>
<dbReference type="GO" id="GO:0007399">
    <property type="term" value="P:nervous system development"/>
    <property type="evidence" value="ECO:0007669"/>
    <property type="project" value="UniProtKB-ARBA"/>
</dbReference>
<dbReference type="FunFam" id="2.10.25.10:FF:000246">
    <property type="entry name" value="EGF-like repeat and discoidin I-like domain-containing protein 3"/>
    <property type="match status" value="1"/>
</dbReference>
<evidence type="ECO:0000256" key="10">
    <source>
        <dbReference type="SAM" id="MobiDB-lite"/>
    </source>
</evidence>
<evidence type="ECO:0000256" key="6">
    <source>
        <dbReference type="ARBA" id="ARBA00022729"/>
    </source>
</evidence>
<evidence type="ECO:0000256" key="3">
    <source>
        <dbReference type="ARBA" id="ARBA00022525"/>
    </source>
</evidence>
<feature type="transmembrane region" description="Helical" evidence="11">
    <location>
        <begin position="20"/>
        <end position="39"/>
    </location>
</feature>
<dbReference type="InterPro" id="IPR032675">
    <property type="entry name" value="LRR_dom_sf"/>
</dbReference>
<dbReference type="PANTHER" id="PTHR24369">
    <property type="entry name" value="ANTIGEN BSP, PUTATIVE-RELATED"/>
    <property type="match status" value="1"/>
</dbReference>
<feature type="domain" description="EGF-like" evidence="14">
    <location>
        <begin position="1206"/>
        <end position="1242"/>
    </location>
</feature>
<dbReference type="InterPro" id="IPR000742">
    <property type="entry name" value="EGF"/>
</dbReference>
<feature type="disulfide bond" evidence="9">
    <location>
        <begin position="1393"/>
        <end position="1402"/>
    </location>
</feature>
<accession>A0A4S2LMR5</accession>
<dbReference type="GO" id="GO:0005576">
    <property type="term" value="C:extracellular region"/>
    <property type="evidence" value="ECO:0007669"/>
    <property type="project" value="UniProtKB-SubCell"/>
</dbReference>
<evidence type="ECO:0000256" key="1">
    <source>
        <dbReference type="ARBA" id="ARBA00004613"/>
    </source>
</evidence>
<evidence type="ECO:0000313" key="16">
    <source>
        <dbReference type="Proteomes" id="UP000308267"/>
    </source>
</evidence>
<dbReference type="InterPro" id="IPR013032">
    <property type="entry name" value="EGF-like_CS"/>
</dbReference>
<dbReference type="STRING" id="147828.A0A4S2LMR5"/>
<dbReference type="SMART" id="SM00082">
    <property type="entry name" value="LRRCT"/>
    <property type="match status" value="4"/>
</dbReference>
<feature type="domain" description="EGF-like" evidence="14">
    <location>
        <begin position="1129"/>
        <end position="1164"/>
    </location>
</feature>
<proteinExistence type="predicted"/>
<dbReference type="SUPFAM" id="SSF57196">
    <property type="entry name" value="EGF/Laminin"/>
    <property type="match status" value="5"/>
</dbReference>
<reference evidence="15 16" key="1">
    <citation type="journal article" date="2019" name="BMC Genomics">
        <title>New insights from Opisthorchis felineus genome: update on genomics of the epidemiologically important liver flukes.</title>
        <authorList>
            <person name="Ershov N.I."/>
            <person name="Mordvinov V.A."/>
            <person name="Prokhortchouk E.B."/>
            <person name="Pakharukova M.Y."/>
            <person name="Gunbin K.V."/>
            <person name="Ustyantsev K."/>
            <person name="Genaev M.A."/>
            <person name="Blinov A.G."/>
            <person name="Mazur A."/>
            <person name="Boulygina E."/>
            <person name="Tsygankova S."/>
            <person name="Khrameeva E."/>
            <person name="Chekanov N."/>
            <person name="Fan G."/>
            <person name="Xiao A."/>
            <person name="Zhang H."/>
            <person name="Xu X."/>
            <person name="Yang H."/>
            <person name="Solovyev V."/>
            <person name="Lee S.M."/>
            <person name="Liu X."/>
            <person name="Afonnikov D.A."/>
            <person name="Skryabin K.G."/>
        </authorList>
    </citation>
    <scope>NUCLEOTIDE SEQUENCE [LARGE SCALE GENOMIC DNA]</scope>
    <source>
        <strain evidence="15">AK-0245</strain>
        <tissue evidence="15">Whole organism</tissue>
    </source>
</reference>
<comment type="caution">
    <text evidence="9">Lacks conserved residue(s) required for the propagation of feature annotation.</text>
</comment>
<dbReference type="InterPro" id="IPR001881">
    <property type="entry name" value="EGF-like_Ca-bd_dom"/>
</dbReference>
<dbReference type="SMART" id="SM00181">
    <property type="entry name" value="EGF"/>
    <property type="match status" value="6"/>
</dbReference>
<evidence type="ECO:0000256" key="2">
    <source>
        <dbReference type="ARBA" id="ARBA00022473"/>
    </source>
</evidence>
<feature type="disulfide bond" evidence="9">
    <location>
        <begin position="1175"/>
        <end position="1192"/>
    </location>
</feature>
<dbReference type="SMART" id="SM00282">
    <property type="entry name" value="LamG"/>
    <property type="match status" value="1"/>
</dbReference>
<dbReference type="PROSITE" id="PS01186">
    <property type="entry name" value="EGF_2"/>
    <property type="match status" value="4"/>
</dbReference>
<evidence type="ECO:0000256" key="7">
    <source>
        <dbReference type="ARBA" id="ARBA00022737"/>
    </source>
</evidence>
<dbReference type="CDD" id="cd00054">
    <property type="entry name" value="EGF_CA"/>
    <property type="match status" value="5"/>
</dbReference>
<organism evidence="15 16">
    <name type="scientific">Opisthorchis felineus</name>
    <dbReference type="NCBI Taxonomy" id="147828"/>
    <lineage>
        <taxon>Eukaryota</taxon>
        <taxon>Metazoa</taxon>
        <taxon>Spiralia</taxon>
        <taxon>Lophotrochozoa</taxon>
        <taxon>Platyhelminthes</taxon>
        <taxon>Trematoda</taxon>
        <taxon>Digenea</taxon>
        <taxon>Opisthorchiida</taxon>
        <taxon>Opisthorchiata</taxon>
        <taxon>Opisthorchiidae</taxon>
        <taxon>Opisthorchis</taxon>
    </lineage>
</organism>
<feature type="domain" description="EGF-like" evidence="14">
    <location>
        <begin position="1284"/>
        <end position="1320"/>
    </location>
</feature>
<comment type="subcellular location">
    <subcellularLocation>
        <location evidence="1">Secreted</location>
    </subcellularLocation>
</comment>
<evidence type="ECO:0008006" key="17">
    <source>
        <dbReference type="Google" id="ProtNLM"/>
    </source>
</evidence>
<keyword evidence="11" id="KW-0812">Transmembrane</keyword>
<dbReference type="PANTHER" id="PTHR24369:SF210">
    <property type="entry name" value="CHAOPTIN-RELATED"/>
    <property type="match status" value="1"/>
</dbReference>
<feature type="domain" description="EGF-like" evidence="14">
    <location>
        <begin position="1244"/>
        <end position="1282"/>
    </location>
</feature>
<keyword evidence="2" id="KW-0217">Developmental protein</keyword>
<feature type="domain" description="EGF-like" evidence="14">
    <location>
        <begin position="1366"/>
        <end position="1403"/>
    </location>
</feature>
<feature type="domain" description="Laminin G" evidence="13">
    <location>
        <begin position="1407"/>
        <end position="1626"/>
    </location>
</feature>
<evidence type="ECO:0000256" key="9">
    <source>
        <dbReference type="PROSITE-ProRule" id="PRU00076"/>
    </source>
</evidence>
<feature type="region of interest" description="Disordered" evidence="10">
    <location>
        <begin position="1596"/>
        <end position="1628"/>
    </location>
</feature>
<dbReference type="SMART" id="SM00365">
    <property type="entry name" value="LRR_SD22"/>
    <property type="match status" value="8"/>
</dbReference>
<sequence length="1785" mass="201535">MSETKLRLNNNLKGKLWKMIWSLLFFCLISGNCVVHSTFPNSTEPNRREGKVWAVLPDNVPSLDHGLSKVHVGPASTPMKKFDSTNGRRSKFRREVVRMPRFYRRRSDLTSSGIIMSRHTPNQWLDSSYDLRYGCPPGCQCRYLEVECRQMKLQGVPRGIPLSTEKLILVGNEIESLNRSSFEGLSNLKTLVVSNNRIRSIEPRTFDHLASLRRLRLNRNELKSLSRDVLSGLSQLQRIDLRHNKLTCLDADLFRDLPELRHIYLSNNNLVWIAEDAFQEQKMLEQLHLRGNQFRCDCSVRPLIENFLRTNRLDILIRSGATCYMPDGTKRPAQSALDTRLLSTLECSANDESYARPPKMCTPKTSVSCSTVCDCSMDRAANCQRRELTSVPHDLPREIMELNLAHNHIETLNISSFQNYRNLRKIVLDNNRISHVDPNTFSHLKKLSSLYMSSNKLQLLPPGLFGGLDSLRILYLHRNKISCLQRGSFEGLENLQILHLSENRIQTFPKGSFEDLRRLKYLYLVHNPLICDCRLAWLPPILVEKEAGGTQWARCAEPLSLQGHHVREVVPKMLRCDAQTGPDDDNSLCTPERLQCPSGCRCTEITSTPLLHARPDAAYRPDELGLISDGLSVDCSHLGLTELPKTLPSNTRELNLRGNQIKEIKSFSALTGLNGLQNLILDGNQLERIEPFAFESNAKLKKLILSNNSLTTFDHRTLKGLENLEILLLQHNQLGCLNNFTFSYVPSVKIVMLNNNKLRCIAKGIFEKLNLESLSISSNPLKCDCHLSWLPDWLRENVDQVISGPSPPTCVEPEDLAGTPLASLARYHFTCNKPGEECGTSSKIIHPTEERITRWPCIASRSMCCEDPLATERSKCPDRCTCESDGVYCSDLGLTEIPENIPENTTKLYLERNQISEIHPERLEHLTKLHTLVLSYNQIRELQENAFSTLKSLKTLVLSHNNLQCIHQNAFKGLGGLRVLILQANNISSVPYGTFKELGQLNNIALGQNPFHCDCNGKWLNSFFRQQFLDNGVALCHSPANMQYKSLYHSKPGDFVCPWKRRYRRKTNLSSVNTTQFGEDLTSALLVDDHGIDDLELPEDAWSDTLELRRDGPFSAEEKESLQIAAKCSPCMINPCAHNGQCIPMGQLNYRCQCKSPYHGTQCNLQEHVCAINPCQNGGTCETTPYSIAFRCVCPKDFRGPTCAERINSCSHNHCLNGGTCEQLGSDFRCNCPPEFHGKTCQRAVIYCEDVNPCLNGATCTQLPGNKYRCECERGWSGKNCHINQDDCLYNRCENGATCVDGINEYICKCRPGYAGVYCERPTWNPENHVTRMDRRVSAARRNQGVGSSQVRHSPIKIRSLSIPHLETPCAYHQCQNMATCVDSQTDGYQCRCQPGFSGQYCENLFSISLPSPHSYIAIVPPSRGALVPRGSLGLKMATHTSSGVVMYYAETVQTEHGEVPAHYLMVDLTDGYLRAMLSINRSAVHQQRSTKRINDGKFHKFELHVEGENLTLLVDDQWQIERPTSTASNSVIDTAAHYLALNNPLYFGGAPADRLETAGRILHEKRILGITGCIRDIQINDRMTNIARLFGAPVDRMTGSGDRQSERPSPEAKHHGTAIGILPGCDKYQPDEETADEAIDQEPRQSDKELPVWMVPMAKRPTGITAVQTAQTCRQETQKSYIRDPHTNCISTRKLTVRNCVGICPFNQTDLPPEFPQELVSRKRRWENRSQQSIESVVGQNSATSCCQQSTIKYRRVRFRCLHGPNYDRTVKLIRGCTCQQCFT</sequence>
<dbReference type="InterPro" id="IPR001791">
    <property type="entry name" value="Laminin_G"/>
</dbReference>
<dbReference type="Gene3D" id="2.60.120.200">
    <property type="match status" value="1"/>
</dbReference>
<dbReference type="InterPro" id="IPR006207">
    <property type="entry name" value="Cys_knot_C"/>
</dbReference>
<evidence type="ECO:0000259" key="12">
    <source>
        <dbReference type="PROSITE" id="PS01225"/>
    </source>
</evidence>
<dbReference type="SMART" id="SM00179">
    <property type="entry name" value="EGF_CA"/>
    <property type="match status" value="5"/>
</dbReference>
<dbReference type="FunFam" id="2.10.25.10:FF:000080">
    <property type="entry name" value="Neurogenic locus notch 1"/>
    <property type="match status" value="1"/>
</dbReference>
<feature type="disulfide bond" evidence="9">
    <location>
        <begin position="1310"/>
        <end position="1319"/>
    </location>
</feature>
<keyword evidence="11" id="KW-0472">Membrane</keyword>
<dbReference type="Pfam" id="PF12661">
    <property type="entry name" value="hEGF"/>
    <property type="match status" value="1"/>
</dbReference>
<dbReference type="PROSITE" id="PS50026">
    <property type="entry name" value="EGF_3"/>
    <property type="match status" value="6"/>
</dbReference>
<dbReference type="PROSITE" id="PS01225">
    <property type="entry name" value="CTCK_2"/>
    <property type="match status" value="1"/>
</dbReference>
<feature type="domain" description="CTCK" evidence="12">
    <location>
        <begin position="1674"/>
        <end position="1784"/>
    </location>
</feature>
<dbReference type="Pfam" id="PF00054">
    <property type="entry name" value="Laminin_G_1"/>
    <property type="match status" value="1"/>
</dbReference>
<dbReference type="InterPro" id="IPR013320">
    <property type="entry name" value="ConA-like_dom_sf"/>
</dbReference>
<keyword evidence="4 9" id="KW-0245">EGF-like domain</keyword>
<keyword evidence="11" id="KW-1133">Transmembrane helix</keyword>
<dbReference type="InterPro" id="IPR050541">
    <property type="entry name" value="LRR_TM_domain-containing"/>
</dbReference>
<dbReference type="InterPro" id="IPR000372">
    <property type="entry name" value="LRRNT"/>
</dbReference>
<dbReference type="GO" id="GO:0005509">
    <property type="term" value="F:calcium ion binding"/>
    <property type="evidence" value="ECO:0007669"/>
    <property type="project" value="InterPro"/>
</dbReference>
<dbReference type="PROSITE" id="PS01187">
    <property type="entry name" value="EGF_CA"/>
    <property type="match status" value="1"/>
</dbReference>
<dbReference type="InterPro" id="IPR000152">
    <property type="entry name" value="EGF-type_Asp/Asn_hydroxyl_site"/>
</dbReference>
<dbReference type="PROSITE" id="PS00010">
    <property type="entry name" value="ASX_HYDROXYL"/>
    <property type="match status" value="1"/>
</dbReference>
<dbReference type="EMBL" id="SJOL01007534">
    <property type="protein sequence ID" value="TGZ62429.1"/>
    <property type="molecule type" value="Genomic_DNA"/>
</dbReference>
<dbReference type="PROSITE" id="PS50025">
    <property type="entry name" value="LAM_G_DOMAIN"/>
    <property type="match status" value="1"/>
</dbReference>
<evidence type="ECO:0000259" key="13">
    <source>
        <dbReference type="PROSITE" id="PS50025"/>
    </source>
</evidence>
<dbReference type="OrthoDB" id="6278084at2759"/>
<dbReference type="GO" id="GO:0005886">
    <property type="term" value="C:plasma membrane"/>
    <property type="evidence" value="ECO:0007669"/>
    <property type="project" value="TreeGrafter"/>
</dbReference>
<dbReference type="PROSITE" id="PS51450">
    <property type="entry name" value="LRR"/>
    <property type="match status" value="7"/>
</dbReference>
<keyword evidence="16" id="KW-1185">Reference proteome</keyword>